<dbReference type="InterPro" id="IPR010982">
    <property type="entry name" value="Lambda_DNA-bd_dom_sf"/>
</dbReference>
<dbReference type="Proteomes" id="UP000000814">
    <property type="component" value="Chromosome"/>
</dbReference>
<dbReference type="PANTHER" id="PTHR30146">
    <property type="entry name" value="LACI-RELATED TRANSCRIPTIONAL REPRESSOR"/>
    <property type="match status" value="1"/>
</dbReference>
<evidence type="ECO:0000313" key="7">
    <source>
        <dbReference type="Proteomes" id="UP000000814"/>
    </source>
</evidence>
<accession>Q97KR1</accession>
<evidence type="ECO:0000256" key="2">
    <source>
        <dbReference type="ARBA" id="ARBA00023125"/>
    </source>
</evidence>
<evidence type="ECO:0000256" key="3">
    <source>
        <dbReference type="ARBA" id="ARBA00023163"/>
    </source>
</evidence>
<dbReference type="GO" id="GO:0000976">
    <property type="term" value="F:transcription cis-regulatory region binding"/>
    <property type="evidence" value="ECO:0007669"/>
    <property type="project" value="TreeGrafter"/>
</dbReference>
<dbReference type="InterPro" id="IPR046335">
    <property type="entry name" value="LacI/GalR-like_sensor"/>
</dbReference>
<dbReference type="AlphaFoldDB" id="Q97KR1"/>
<dbReference type="Gene3D" id="1.10.260.40">
    <property type="entry name" value="lambda repressor-like DNA-binding domains"/>
    <property type="match status" value="1"/>
</dbReference>
<dbReference type="GO" id="GO:0003700">
    <property type="term" value="F:DNA-binding transcription factor activity"/>
    <property type="evidence" value="ECO:0007669"/>
    <property type="project" value="TreeGrafter"/>
</dbReference>
<dbReference type="CDD" id="cd01392">
    <property type="entry name" value="HTH_LacI"/>
    <property type="match status" value="1"/>
</dbReference>
<dbReference type="InterPro" id="IPR001387">
    <property type="entry name" value="Cro/C1-type_HTH"/>
</dbReference>
<dbReference type="InterPro" id="IPR028082">
    <property type="entry name" value="Peripla_BP_I"/>
</dbReference>
<dbReference type="STRING" id="272562.CA_C0856"/>
<dbReference type="OrthoDB" id="9788209at2"/>
<protein>
    <submittedName>
        <fullName evidence="6">Transcriptional regulator, LacI family (Probably maltose operon transcriptional repressor)</fullName>
    </submittedName>
</protein>
<dbReference type="eggNOG" id="COG1609">
    <property type="taxonomic scope" value="Bacteria"/>
</dbReference>
<feature type="domain" description="HTH cro/C1-type" evidence="5">
    <location>
        <begin position="15"/>
        <end position="58"/>
    </location>
</feature>
<reference evidence="6 7" key="1">
    <citation type="journal article" date="2001" name="J. Bacteriol.">
        <title>Genome sequence and comparative analysis of the solvent-producing bacterium Clostridium acetobutylicum.</title>
        <authorList>
            <person name="Nolling J."/>
            <person name="Breton G."/>
            <person name="Omelchenko M.V."/>
            <person name="Makarova K.S."/>
            <person name="Zeng Q."/>
            <person name="Gibson R."/>
            <person name="Lee H.M."/>
            <person name="Dubois J."/>
            <person name="Qiu D."/>
            <person name="Hitti J."/>
            <person name="Wolf Y.I."/>
            <person name="Tatusov R.L."/>
            <person name="Sabathe F."/>
            <person name="Doucette-Stamm L."/>
            <person name="Soucaille P."/>
            <person name="Daly M.J."/>
            <person name="Bennett G.N."/>
            <person name="Koonin E.V."/>
            <person name="Smith D.R."/>
        </authorList>
    </citation>
    <scope>NUCLEOTIDE SEQUENCE [LARGE SCALE GENOMIC DNA]</scope>
    <source>
        <strain evidence="7">ATCC 824 / DSM 792 / JCM 1419 / LMG 5710 / VKM B-1787</strain>
    </source>
</reference>
<dbReference type="PRINTS" id="PR00036">
    <property type="entry name" value="HTHLACI"/>
</dbReference>
<dbReference type="InterPro" id="IPR000843">
    <property type="entry name" value="HTH_LacI"/>
</dbReference>
<evidence type="ECO:0000259" key="4">
    <source>
        <dbReference type="PROSITE" id="PS50932"/>
    </source>
</evidence>
<dbReference type="Pfam" id="PF00356">
    <property type="entry name" value="LacI"/>
    <property type="match status" value="1"/>
</dbReference>
<evidence type="ECO:0000256" key="1">
    <source>
        <dbReference type="ARBA" id="ARBA00023015"/>
    </source>
</evidence>
<dbReference type="PROSITE" id="PS50943">
    <property type="entry name" value="HTH_CROC1"/>
    <property type="match status" value="1"/>
</dbReference>
<dbReference type="SMART" id="SM00354">
    <property type="entry name" value="HTH_LACI"/>
    <property type="match status" value="1"/>
</dbReference>
<evidence type="ECO:0000313" key="6">
    <source>
        <dbReference type="EMBL" id="AAK78832.1"/>
    </source>
</evidence>
<organism evidence="6 7">
    <name type="scientific">Clostridium acetobutylicum (strain ATCC 824 / DSM 792 / JCM 1419 / IAM 19013 / LMG 5710 / NBRC 13948 / NRRL B-527 / VKM B-1787 / 2291 / W)</name>
    <dbReference type="NCBI Taxonomy" id="272562"/>
    <lineage>
        <taxon>Bacteria</taxon>
        <taxon>Bacillati</taxon>
        <taxon>Bacillota</taxon>
        <taxon>Clostridia</taxon>
        <taxon>Eubacteriales</taxon>
        <taxon>Clostridiaceae</taxon>
        <taxon>Clostridium</taxon>
    </lineage>
</organism>
<sequence>MKNNVQKGCDIMAATIRDVAKLANVSPSTVSRVLNDSNKISCETKERVIKAIKKLDYHANAIARSLANNSTKILGLIVPNEAKNLFRNPFFIKAMRGISLCAHENEYYIMYDFGSSEKEEVSLIKKYVQSKLVDGIILLTVRKNDKCIDFLKRLKYPFVVIGRPEESKGVMWVDNDNFKAMYDLVDGLIKRGAESIAFIGAAKEMNMSRDRLDGYKRALLAHGREVDEEIIVEQKSFTEEEGYTAMKKILEVKTPSLVVTTDDLLAFGVLKLLREIGEESISVVGFNNIPLGEYQNPPLASVDINAEKLGYHAAKLLIDSVNKEIEKNHFIIDTFLKERESIKLSK</sequence>
<keyword evidence="1" id="KW-0805">Transcription regulation</keyword>
<dbReference type="HOGENOM" id="CLU_037628_6_2_9"/>
<dbReference type="KEGG" id="cac:CA_C0856"/>
<dbReference type="PIR" id="E97005">
    <property type="entry name" value="E97005"/>
</dbReference>
<dbReference type="Gene3D" id="3.40.50.2300">
    <property type="match status" value="2"/>
</dbReference>
<proteinExistence type="predicted"/>
<keyword evidence="7" id="KW-1185">Reference proteome</keyword>
<name>Q97KR1_CLOAB</name>
<gene>
    <name evidence="6" type="ordered locus">CA_C0856</name>
</gene>
<keyword evidence="3" id="KW-0804">Transcription</keyword>
<dbReference type="CDD" id="cd06294">
    <property type="entry name" value="PBP1_MalR-like"/>
    <property type="match status" value="1"/>
</dbReference>
<dbReference type="PANTHER" id="PTHR30146:SF109">
    <property type="entry name" value="HTH-TYPE TRANSCRIPTIONAL REGULATOR GALS"/>
    <property type="match status" value="1"/>
</dbReference>
<keyword evidence="2" id="KW-0238">DNA-binding</keyword>
<dbReference type="PROSITE" id="PS00356">
    <property type="entry name" value="HTH_LACI_1"/>
    <property type="match status" value="1"/>
</dbReference>
<dbReference type="Pfam" id="PF13377">
    <property type="entry name" value="Peripla_BP_3"/>
    <property type="match status" value="1"/>
</dbReference>
<feature type="domain" description="HTH lacI-type" evidence="4">
    <location>
        <begin position="14"/>
        <end position="68"/>
    </location>
</feature>
<dbReference type="PROSITE" id="PS50932">
    <property type="entry name" value="HTH_LACI_2"/>
    <property type="match status" value="1"/>
</dbReference>
<dbReference type="SUPFAM" id="SSF47413">
    <property type="entry name" value="lambda repressor-like DNA-binding domains"/>
    <property type="match status" value="1"/>
</dbReference>
<evidence type="ECO:0000259" key="5">
    <source>
        <dbReference type="PROSITE" id="PS50943"/>
    </source>
</evidence>
<dbReference type="PATRIC" id="fig|272562.8.peg.1066"/>
<dbReference type="SUPFAM" id="SSF53822">
    <property type="entry name" value="Periplasmic binding protein-like I"/>
    <property type="match status" value="1"/>
</dbReference>
<dbReference type="EMBL" id="AE001437">
    <property type="protein sequence ID" value="AAK78832.1"/>
    <property type="molecule type" value="Genomic_DNA"/>
</dbReference>